<evidence type="ECO:0000256" key="3">
    <source>
        <dbReference type="ARBA" id="ARBA00022763"/>
    </source>
</evidence>
<protein>
    <recommendedName>
        <fullName evidence="2 7">DNA repair protein RecO</fullName>
    </recommendedName>
    <alternativeName>
        <fullName evidence="6 7">Recombination protein O</fullName>
    </alternativeName>
</protein>
<dbReference type="InterPro" id="IPR037278">
    <property type="entry name" value="ARFGAP/RecO"/>
</dbReference>
<keyword evidence="10" id="KW-1185">Reference proteome</keyword>
<evidence type="ECO:0000256" key="4">
    <source>
        <dbReference type="ARBA" id="ARBA00023172"/>
    </source>
</evidence>
<keyword evidence="3 7" id="KW-0227">DNA damage</keyword>
<dbReference type="InterPro" id="IPR003717">
    <property type="entry name" value="RecO"/>
</dbReference>
<dbReference type="InterPro" id="IPR012340">
    <property type="entry name" value="NA-bd_OB-fold"/>
</dbReference>
<evidence type="ECO:0000256" key="6">
    <source>
        <dbReference type="ARBA" id="ARBA00033409"/>
    </source>
</evidence>
<accession>A0ABQ4PS75</accession>
<reference evidence="9" key="1">
    <citation type="submission" date="2021-05" db="EMBL/GenBank/DDBJ databases">
        <authorList>
            <person name="Tanabe Y."/>
        </authorList>
    </citation>
    <scope>NUCLEOTIDE SEQUENCE</scope>
    <source>
        <strain evidence="9">BOTRYCO-1</strain>
    </source>
</reference>
<dbReference type="PANTHER" id="PTHR33991:SF1">
    <property type="entry name" value="DNA REPAIR PROTEIN RECO"/>
    <property type="match status" value="1"/>
</dbReference>
<evidence type="ECO:0000256" key="1">
    <source>
        <dbReference type="ARBA" id="ARBA00007452"/>
    </source>
</evidence>
<comment type="function">
    <text evidence="7">Involved in DNA repair and RecF pathway recombination.</text>
</comment>
<gene>
    <name evidence="7 9" type="primary">recO</name>
    <name evidence="9" type="ORF">PsB1_0018</name>
</gene>
<dbReference type="Pfam" id="PF11967">
    <property type="entry name" value="RecO_N"/>
    <property type="match status" value="1"/>
</dbReference>
<dbReference type="EMBL" id="BPFZ01000001">
    <property type="protein sequence ID" value="GIU65864.1"/>
    <property type="molecule type" value="Genomic_DNA"/>
</dbReference>
<sequence>MSEWEGRAIALAARRFGENDAILEVLSDAKGRASGLVYGGSGKRKRAYLEPGTRLHVTWKARSDDQLGFFDPIEARGGGPSDVMDDRAALAALASVASLLLDATPDRQACLGLFEATEILLDSLSDSQSWPALYVRWEMGLLAEMGYGLDLSQCALTGTQDDLAWVSPKTGRAASRQAGEPYQDRLLALPPFLLGGQNRPQSGDIADGFALLGHFIAQALLDPLRKPMPETRARLIFALGKSGRL</sequence>
<dbReference type="SUPFAM" id="SSF50249">
    <property type="entry name" value="Nucleic acid-binding proteins"/>
    <property type="match status" value="1"/>
</dbReference>
<name>A0ABQ4PS75_9PROT</name>
<keyword evidence="4 7" id="KW-0233">DNA recombination</keyword>
<dbReference type="Gene3D" id="1.20.1440.120">
    <property type="entry name" value="Recombination protein O, C-terminal domain"/>
    <property type="match status" value="1"/>
</dbReference>
<dbReference type="SUPFAM" id="SSF57863">
    <property type="entry name" value="ArfGap/RecO-like zinc finger"/>
    <property type="match status" value="1"/>
</dbReference>
<dbReference type="PANTHER" id="PTHR33991">
    <property type="entry name" value="DNA REPAIR PROTEIN RECO"/>
    <property type="match status" value="1"/>
</dbReference>
<comment type="similarity">
    <text evidence="1 7">Belongs to the RecO family.</text>
</comment>
<feature type="domain" description="DNA replication/recombination mediator RecO N-terminal" evidence="8">
    <location>
        <begin position="1"/>
        <end position="73"/>
    </location>
</feature>
<evidence type="ECO:0000256" key="2">
    <source>
        <dbReference type="ARBA" id="ARBA00021310"/>
    </source>
</evidence>
<organism evidence="9 10">
    <name type="scientific">Candidatus Phycosocius spiralis</name>
    <dbReference type="NCBI Taxonomy" id="2815099"/>
    <lineage>
        <taxon>Bacteria</taxon>
        <taxon>Pseudomonadati</taxon>
        <taxon>Pseudomonadota</taxon>
        <taxon>Alphaproteobacteria</taxon>
        <taxon>Caulobacterales</taxon>
        <taxon>Caulobacterales incertae sedis</taxon>
        <taxon>Candidatus Phycosocius</taxon>
    </lineage>
</organism>
<dbReference type="NCBIfam" id="TIGR00613">
    <property type="entry name" value="reco"/>
    <property type="match status" value="1"/>
</dbReference>
<proteinExistence type="inferred from homology"/>
<evidence type="ECO:0000313" key="9">
    <source>
        <dbReference type="EMBL" id="GIU65864.1"/>
    </source>
</evidence>
<keyword evidence="5 7" id="KW-0234">DNA repair</keyword>
<evidence type="ECO:0000313" key="10">
    <source>
        <dbReference type="Proteomes" id="UP001161064"/>
    </source>
</evidence>
<comment type="caution">
    <text evidence="9">The sequence shown here is derived from an EMBL/GenBank/DDBJ whole genome shotgun (WGS) entry which is preliminary data.</text>
</comment>
<reference evidence="9" key="2">
    <citation type="journal article" date="2023" name="ISME Commun">
        <title>Characterization of a bloom-associated alphaproteobacterial lineage, 'Candidatus Phycosocius': insights into freshwater algal-bacterial interactions.</title>
        <authorList>
            <person name="Tanabe Y."/>
            <person name="Yamaguchi H."/>
            <person name="Yoshida M."/>
            <person name="Kai A."/>
            <person name="Okazaki Y."/>
        </authorList>
    </citation>
    <scope>NUCLEOTIDE SEQUENCE</scope>
    <source>
        <strain evidence="9">BOTRYCO-1</strain>
    </source>
</reference>
<dbReference type="Pfam" id="PF02565">
    <property type="entry name" value="RecO_C"/>
    <property type="match status" value="1"/>
</dbReference>
<evidence type="ECO:0000256" key="7">
    <source>
        <dbReference type="HAMAP-Rule" id="MF_00201"/>
    </source>
</evidence>
<dbReference type="RefSeq" id="WP_284358332.1">
    <property type="nucleotide sequence ID" value="NZ_BPFZ01000001.1"/>
</dbReference>
<evidence type="ECO:0000256" key="5">
    <source>
        <dbReference type="ARBA" id="ARBA00023204"/>
    </source>
</evidence>
<dbReference type="HAMAP" id="MF_00201">
    <property type="entry name" value="RecO"/>
    <property type="match status" value="1"/>
</dbReference>
<dbReference type="InterPro" id="IPR042242">
    <property type="entry name" value="RecO_C"/>
</dbReference>
<dbReference type="InterPro" id="IPR022572">
    <property type="entry name" value="DNA_rep/recomb_RecO_N"/>
</dbReference>
<evidence type="ECO:0000259" key="8">
    <source>
        <dbReference type="Pfam" id="PF11967"/>
    </source>
</evidence>
<dbReference type="Proteomes" id="UP001161064">
    <property type="component" value="Unassembled WGS sequence"/>
</dbReference>
<dbReference type="Gene3D" id="2.40.50.140">
    <property type="entry name" value="Nucleic acid-binding proteins"/>
    <property type="match status" value="1"/>
</dbReference>